<evidence type="ECO:0000256" key="1">
    <source>
        <dbReference type="SAM" id="Phobius"/>
    </source>
</evidence>
<dbReference type="AlphaFoldDB" id="A0A0F9X558"/>
<keyword evidence="1" id="KW-1133">Transmembrane helix</keyword>
<organism evidence="2">
    <name type="scientific">marine sediment metagenome</name>
    <dbReference type="NCBI Taxonomy" id="412755"/>
    <lineage>
        <taxon>unclassified sequences</taxon>
        <taxon>metagenomes</taxon>
        <taxon>ecological metagenomes</taxon>
    </lineage>
</organism>
<reference evidence="2" key="1">
    <citation type="journal article" date="2015" name="Nature">
        <title>Complex archaea that bridge the gap between prokaryotes and eukaryotes.</title>
        <authorList>
            <person name="Spang A."/>
            <person name="Saw J.H."/>
            <person name="Jorgensen S.L."/>
            <person name="Zaremba-Niedzwiedzka K."/>
            <person name="Martijn J."/>
            <person name="Lind A.E."/>
            <person name="van Eijk R."/>
            <person name="Schleper C."/>
            <person name="Guy L."/>
            <person name="Ettema T.J."/>
        </authorList>
    </citation>
    <scope>NUCLEOTIDE SEQUENCE</scope>
</reference>
<dbReference type="EMBL" id="LAZR01000082">
    <property type="protein sequence ID" value="KKN93986.1"/>
    <property type="molecule type" value="Genomic_DNA"/>
</dbReference>
<protein>
    <submittedName>
        <fullName evidence="2">Uncharacterized protein</fullName>
    </submittedName>
</protein>
<proteinExistence type="predicted"/>
<keyword evidence="1" id="KW-0812">Transmembrane</keyword>
<accession>A0A0F9X558</accession>
<feature type="transmembrane region" description="Helical" evidence="1">
    <location>
        <begin position="12"/>
        <end position="29"/>
    </location>
</feature>
<evidence type="ECO:0000313" key="2">
    <source>
        <dbReference type="EMBL" id="KKN93986.1"/>
    </source>
</evidence>
<sequence>MNNYMNGTSDSVVTYGLIGLVGGGIATGVPKSASAIISNYAPVRIGAGPLDPTKAALLQNLGRPNPYPAAVGDALGTSVGWGIPFAYDRINKEFHESNR</sequence>
<keyword evidence="1" id="KW-0472">Membrane</keyword>
<gene>
    <name evidence="2" type="ORF">LCGC14_0192500</name>
</gene>
<name>A0A0F9X558_9ZZZZ</name>
<comment type="caution">
    <text evidence="2">The sequence shown here is derived from an EMBL/GenBank/DDBJ whole genome shotgun (WGS) entry which is preliminary data.</text>
</comment>